<dbReference type="AlphaFoldDB" id="A0AAD4IYW8"/>
<gene>
    <name evidence="2" type="ORF">C2S53_000584</name>
</gene>
<keyword evidence="3" id="KW-1185">Reference proteome</keyword>
<accession>A0AAD4IYW8</accession>
<evidence type="ECO:0000313" key="3">
    <source>
        <dbReference type="Proteomes" id="UP001190926"/>
    </source>
</evidence>
<dbReference type="Proteomes" id="UP001190926">
    <property type="component" value="Unassembled WGS sequence"/>
</dbReference>
<sequence>MAKSVHLPEEVIEVILSKSPIKSVVRFKSVSKSWESIISNPRFSRIHRLQRSKASENQNMFIMWAKPIYQEMGGSHVYVIKLQDGKFITKSVFYYPYPRAFPMCYCNGIFILITEPIDHDYMLLNVAIHKHIVIRGPLMPGRPKKFHFYHDSTDDDYKFVLVSLKYYTVYSCRNSSWGEMKDLPCDVTPLLHGASVDECFYGLCGDEVVCFNARDGKLDKFRQPKDVIGKVELTELSGRLCLHSLVDRRKLHLWLMEKKEKNGRFEKCWRKLISMEKEEGEMWLFRPVCLINEDDVVLRLKVGWNLGGSKRFVYKIREKRFEEVEFNWKCITPTYPYSENLYLPSSNILE</sequence>
<dbReference type="SMART" id="SM00256">
    <property type="entry name" value="FBOX"/>
    <property type="match status" value="1"/>
</dbReference>
<proteinExistence type="predicted"/>
<organism evidence="2 3">
    <name type="scientific">Perilla frutescens var. hirtella</name>
    <name type="common">Perilla citriodora</name>
    <name type="synonym">Perilla setoyensis</name>
    <dbReference type="NCBI Taxonomy" id="608512"/>
    <lineage>
        <taxon>Eukaryota</taxon>
        <taxon>Viridiplantae</taxon>
        <taxon>Streptophyta</taxon>
        <taxon>Embryophyta</taxon>
        <taxon>Tracheophyta</taxon>
        <taxon>Spermatophyta</taxon>
        <taxon>Magnoliopsida</taxon>
        <taxon>eudicotyledons</taxon>
        <taxon>Gunneridae</taxon>
        <taxon>Pentapetalae</taxon>
        <taxon>asterids</taxon>
        <taxon>lamiids</taxon>
        <taxon>Lamiales</taxon>
        <taxon>Lamiaceae</taxon>
        <taxon>Nepetoideae</taxon>
        <taxon>Elsholtzieae</taxon>
        <taxon>Perilla</taxon>
    </lineage>
</organism>
<dbReference type="SUPFAM" id="SSF81383">
    <property type="entry name" value="F-box domain"/>
    <property type="match status" value="1"/>
</dbReference>
<name>A0AAD4IYW8_PERFH</name>
<evidence type="ECO:0000259" key="1">
    <source>
        <dbReference type="PROSITE" id="PS50181"/>
    </source>
</evidence>
<dbReference type="PANTHER" id="PTHR31672">
    <property type="entry name" value="BNACNNG10540D PROTEIN"/>
    <property type="match status" value="1"/>
</dbReference>
<protein>
    <recommendedName>
        <fullName evidence="1">F-box domain-containing protein</fullName>
    </recommendedName>
</protein>
<dbReference type="Pfam" id="PF00646">
    <property type="entry name" value="F-box"/>
    <property type="match status" value="1"/>
</dbReference>
<dbReference type="PROSITE" id="PS50181">
    <property type="entry name" value="FBOX"/>
    <property type="match status" value="1"/>
</dbReference>
<dbReference type="Gene3D" id="1.20.1280.50">
    <property type="match status" value="1"/>
</dbReference>
<reference evidence="2 3" key="1">
    <citation type="journal article" date="2021" name="Nat. Commun.">
        <title>Incipient diploidization of the medicinal plant Perilla within 10,000 years.</title>
        <authorList>
            <person name="Zhang Y."/>
            <person name="Shen Q."/>
            <person name="Leng L."/>
            <person name="Zhang D."/>
            <person name="Chen S."/>
            <person name="Shi Y."/>
            <person name="Ning Z."/>
            <person name="Chen S."/>
        </authorList>
    </citation>
    <scope>NUCLEOTIDE SEQUENCE [LARGE SCALE GENOMIC DNA]</scope>
    <source>
        <strain evidence="3">cv. PC099</strain>
    </source>
</reference>
<feature type="domain" description="F-box" evidence="1">
    <location>
        <begin position="1"/>
        <end position="46"/>
    </location>
</feature>
<dbReference type="InterPro" id="IPR050796">
    <property type="entry name" value="SCF_F-box_component"/>
</dbReference>
<dbReference type="PANTHER" id="PTHR31672:SF13">
    <property type="entry name" value="F-BOX PROTEIN CPR30-LIKE"/>
    <property type="match status" value="1"/>
</dbReference>
<dbReference type="CDD" id="cd22157">
    <property type="entry name" value="F-box_AtFBW1-like"/>
    <property type="match status" value="1"/>
</dbReference>
<evidence type="ECO:0000313" key="2">
    <source>
        <dbReference type="EMBL" id="KAH6824147.1"/>
    </source>
</evidence>
<dbReference type="InterPro" id="IPR001810">
    <property type="entry name" value="F-box_dom"/>
</dbReference>
<comment type="caution">
    <text evidence="2">The sequence shown here is derived from an EMBL/GenBank/DDBJ whole genome shotgun (WGS) entry which is preliminary data.</text>
</comment>
<dbReference type="EMBL" id="SDAM02000514">
    <property type="protein sequence ID" value="KAH6824147.1"/>
    <property type="molecule type" value="Genomic_DNA"/>
</dbReference>
<dbReference type="InterPro" id="IPR036047">
    <property type="entry name" value="F-box-like_dom_sf"/>
</dbReference>